<sequence length="96" mass="10259">MRVNEIGIRVGKALRLQDGPEVPELCRGGAVGGGGDIPGGTVRGHQSVRDSCQEGHDHAQGYPASEEDTWTEDVVTVDVHAAKDLLSSGHRYLEVR</sequence>
<feature type="region of interest" description="Disordered" evidence="1">
    <location>
        <begin position="29"/>
        <end position="68"/>
    </location>
</feature>
<dbReference type="EMBL" id="JAVXUP010000114">
    <property type="protein sequence ID" value="KAK3037777.1"/>
    <property type="molecule type" value="Genomic_DNA"/>
</dbReference>
<dbReference type="AlphaFoldDB" id="A0AA88X1F1"/>
<evidence type="ECO:0000313" key="3">
    <source>
        <dbReference type="Proteomes" id="UP001188597"/>
    </source>
</evidence>
<evidence type="ECO:0000313" key="2">
    <source>
        <dbReference type="EMBL" id="KAK3037777.1"/>
    </source>
</evidence>
<feature type="compositionally biased region" description="Gly residues" evidence="1">
    <location>
        <begin position="29"/>
        <end position="42"/>
    </location>
</feature>
<name>A0AA88X1F1_9ASTE</name>
<comment type="caution">
    <text evidence="2">The sequence shown here is derived from an EMBL/GenBank/DDBJ whole genome shotgun (WGS) entry which is preliminary data.</text>
</comment>
<organism evidence="2 3">
    <name type="scientific">Escallonia herrerae</name>
    <dbReference type="NCBI Taxonomy" id="1293975"/>
    <lineage>
        <taxon>Eukaryota</taxon>
        <taxon>Viridiplantae</taxon>
        <taxon>Streptophyta</taxon>
        <taxon>Embryophyta</taxon>
        <taxon>Tracheophyta</taxon>
        <taxon>Spermatophyta</taxon>
        <taxon>Magnoliopsida</taxon>
        <taxon>eudicotyledons</taxon>
        <taxon>Gunneridae</taxon>
        <taxon>Pentapetalae</taxon>
        <taxon>asterids</taxon>
        <taxon>campanulids</taxon>
        <taxon>Escalloniales</taxon>
        <taxon>Escalloniaceae</taxon>
        <taxon>Escallonia</taxon>
    </lineage>
</organism>
<dbReference type="Proteomes" id="UP001188597">
    <property type="component" value="Unassembled WGS sequence"/>
</dbReference>
<reference evidence="2" key="1">
    <citation type="submission" date="2022-12" db="EMBL/GenBank/DDBJ databases">
        <title>Draft genome assemblies for two species of Escallonia (Escalloniales).</title>
        <authorList>
            <person name="Chanderbali A."/>
            <person name="Dervinis C."/>
            <person name="Anghel I."/>
            <person name="Soltis D."/>
            <person name="Soltis P."/>
            <person name="Zapata F."/>
        </authorList>
    </citation>
    <scope>NUCLEOTIDE SEQUENCE</scope>
    <source>
        <strain evidence="2">UCBG64.0493</strain>
        <tissue evidence="2">Leaf</tissue>
    </source>
</reference>
<keyword evidence="3" id="KW-1185">Reference proteome</keyword>
<protein>
    <submittedName>
        <fullName evidence="2">Uncharacterized protein</fullName>
    </submittedName>
</protein>
<accession>A0AA88X1F1</accession>
<proteinExistence type="predicted"/>
<feature type="compositionally biased region" description="Basic and acidic residues" evidence="1">
    <location>
        <begin position="47"/>
        <end position="59"/>
    </location>
</feature>
<gene>
    <name evidence="2" type="ORF">RJ639_030696</name>
</gene>
<evidence type="ECO:0000256" key="1">
    <source>
        <dbReference type="SAM" id="MobiDB-lite"/>
    </source>
</evidence>